<dbReference type="Proteomes" id="UP000294498">
    <property type="component" value="Unassembled WGS sequence"/>
</dbReference>
<keyword evidence="2" id="KW-1185">Reference proteome</keyword>
<organism evidence="1 2">
    <name type="scientific">Dinghuibacter silviterrae</name>
    <dbReference type="NCBI Taxonomy" id="1539049"/>
    <lineage>
        <taxon>Bacteria</taxon>
        <taxon>Pseudomonadati</taxon>
        <taxon>Bacteroidota</taxon>
        <taxon>Chitinophagia</taxon>
        <taxon>Chitinophagales</taxon>
        <taxon>Chitinophagaceae</taxon>
        <taxon>Dinghuibacter</taxon>
    </lineage>
</organism>
<evidence type="ECO:0000313" key="2">
    <source>
        <dbReference type="Proteomes" id="UP000294498"/>
    </source>
</evidence>
<accession>A0A4R8DWQ8</accession>
<sequence>MKPLLLALLATIALDASSAQQKPKGVYSGLIRMCAKNPDGSTYCYGDPARPEEKWYHLTYIKFKGDSVYIDQEPVYFRHGDTVFSASDGGFYGYKGTFVLKGQQMLFHLSLAWTDYTNLHPKDPFLDPVKFNGLLTSKGLAIRGRFFRRTTDRKLESEYRHTFY</sequence>
<name>A0A4R8DWQ8_9BACT</name>
<evidence type="ECO:0000313" key="1">
    <source>
        <dbReference type="EMBL" id="TDX01955.1"/>
    </source>
</evidence>
<evidence type="ECO:0008006" key="3">
    <source>
        <dbReference type="Google" id="ProtNLM"/>
    </source>
</evidence>
<reference evidence="1 2" key="1">
    <citation type="submission" date="2019-03" db="EMBL/GenBank/DDBJ databases">
        <title>Genomic Encyclopedia of Type Strains, Phase IV (KMG-IV): sequencing the most valuable type-strain genomes for metagenomic binning, comparative biology and taxonomic classification.</title>
        <authorList>
            <person name="Goeker M."/>
        </authorList>
    </citation>
    <scope>NUCLEOTIDE SEQUENCE [LARGE SCALE GENOMIC DNA]</scope>
    <source>
        <strain evidence="1 2">DSM 100059</strain>
    </source>
</reference>
<dbReference type="OrthoDB" id="676833at2"/>
<comment type="caution">
    <text evidence="1">The sequence shown here is derived from an EMBL/GenBank/DDBJ whole genome shotgun (WGS) entry which is preliminary data.</text>
</comment>
<dbReference type="AlphaFoldDB" id="A0A4R8DWQ8"/>
<dbReference type="RefSeq" id="WP_133994590.1">
    <property type="nucleotide sequence ID" value="NZ_SODV01000001.1"/>
</dbReference>
<protein>
    <recommendedName>
        <fullName evidence="3">NlpE-like protein</fullName>
    </recommendedName>
</protein>
<proteinExistence type="predicted"/>
<dbReference type="EMBL" id="SODV01000001">
    <property type="protein sequence ID" value="TDX01955.1"/>
    <property type="molecule type" value="Genomic_DNA"/>
</dbReference>
<gene>
    <name evidence="1" type="ORF">EDB95_3002</name>
</gene>